<dbReference type="AlphaFoldDB" id="A0ABD3P2U1"/>
<keyword evidence="4 5" id="KW-0472">Membrane</keyword>
<dbReference type="Proteomes" id="UP001516023">
    <property type="component" value="Unassembled WGS sequence"/>
</dbReference>
<evidence type="ECO:0000256" key="4">
    <source>
        <dbReference type="ARBA" id="ARBA00023136"/>
    </source>
</evidence>
<accession>A0ABD3P2U1</accession>
<reference evidence="7 8" key="1">
    <citation type="journal article" date="2020" name="G3 (Bethesda)">
        <title>Improved Reference Genome for Cyclotella cryptica CCMP332, a Model for Cell Wall Morphogenesis, Salinity Adaptation, and Lipid Production in Diatoms (Bacillariophyta).</title>
        <authorList>
            <person name="Roberts W.R."/>
            <person name="Downey K.M."/>
            <person name="Ruck E.C."/>
            <person name="Traller J.C."/>
            <person name="Alverson A.J."/>
        </authorList>
    </citation>
    <scope>NUCLEOTIDE SEQUENCE [LARGE SCALE GENOMIC DNA]</scope>
    <source>
        <strain evidence="7 8">CCMP332</strain>
    </source>
</reference>
<dbReference type="InterPro" id="IPR006694">
    <property type="entry name" value="Fatty_acid_hydroxylase"/>
</dbReference>
<evidence type="ECO:0000256" key="2">
    <source>
        <dbReference type="ARBA" id="ARBA00022692"/>
    </source>
</evidence>
<dbReference type="EMBL" id="JABMIG020000288">
    <property type="protein sequence ID" value="KAL3782367.1"/>
    <property type="molecule type" value="Genomic_DNA"/>
</dbReference>
<dbReference type="InterPro" id="IPR050307">
    <property type="entry name" value="Sterol_Desaturase_Related"/>
</dbReference>
<dbReference type="Pfam" id="PF04116">
    <property type="entry name" value="FA_hydroxylase"/>
    <property type="match status" value="1"/>
</dbReference>
<gene>
    <name evidence="7" type="ORF">HJC23_002982</name>
</gene>
<evidence type="ECO:0000259" key="6">
    <source>
        <dbReference type="Pfam" id="PF04116"/>
    </source>
</evidence>
<keyword evidence="3 5" id="KW-1133">Transmembrane helix</keyword>
<comment type="caution">
    <text evidence="7">The sequence shown here is derived from an EMBL/GenBank/DDBJ whole genome shotgun (WGS) entry which is preliminary data.</text>
</comment>
<keyword evidence="2 5" id="KW-0812">Transmembrane</keyword>
<feature type="domain" description="Fatty acid hydroxylase" evidence="6">
    <location>
        <begin position="163"/>
        <end position="294"/>
    </location>
</feature>
<protein>
    <recommendedName>
        <fullName evidence="6">Fatty acid hydroxylase domain-containing protein</fullName>
    </recommendedName>
</protein>
<evidence type="ECO:0000256" key="1">
    <source>
        <dbReference type="ARBA" id="ARBA00004370"/>
    </source>
</evidence>
<dbReference type="GO" id="GO:0016020">
    <property type="term" value="C:membrane"/>
    <property type="evidence" value="ECO:0007669"/>
    <property type="project" value="UniProtKB-SubCell"/>
</dbReference>
<feature type="transmembrane region" description="Helical" evidence="5">
    <location>
        <begin position="12"/>
        <end position="34"/>
    </location>
</feature>
<evidence type="ECO:0000313" key="7">
    <source>
        <dbReference type="EMBL" id="KAL3782367.1"/>
    </source>
</evidence>
<proteinExistence type="predicted"/>
<organism evidence="7 8">
    <name type="scientific">Cyclotella cryptica</name>
    <dbReference type="NCBI Taxonomy" id="29204"/>
    <lineage>
        <taxon>Eukaryota</taxon>
        <taxon>Sar</taxon>
        <taxon>Stramenopiles</taxon>
        <taxon>Ochrophyta</taxon>
        <taxon>Bacillariophyta</taxon>
        <taxon>Coscinodiscophyceae</taxon>
        <taxon>Thalassiosirophycidae</taxon>
        <taxon>Stephanodiscales</taxon>
        <taxon>Stephanodiscaceae</taxon>
        <taxon>Cyclotella</taxon>
    </lineage>
</organism>
<evidence type="ECO:0000313" key="8">
    <source>
        <dbReference type="Proteomes" id="UP001516023"/>
    </source>
</evidence>
<feature type="transmembrane region" description="Helical" evidence="5">
    <location>
        <begin position="57"/>
        <end position="81"/>
    </location>
</feature>
<evidence type="ECO:0000256" key="3">
    <source>
        <dbReference type="ARBA" id="ARBA00022989"/>
    </source>
</evidence>
<comment type="subcellular location">
    <subcellularLocation>
        <location evidence="1">Membrane</location>
    </subcellularLocation>
</comment>
<name>A0ABD3P2U1_9STRA</name>
<dbReference type="PANTHER" id="PTHR11863">
    <property type="entry name" value="STEROL DESATURASE"/>
    <property type="match status" value="1"/>
</dbReference>
<keyword evidence="8" id="KW-1185">Reference proteome</keyword>
<sequence>MAIPRSHQSTVALQGAPSIWMLVGALQSALWFFALPPLLKPYWSSCFADFSSSTAEMILFLLIIPFYFSYIITVALPPYLLQWNFFEQYKISRDPWPWLDRQESVRRKFWSLTYKTIAVDSFGLLFVFPVMLYAKSIVMPHPGLSFSDDEWPTYRKSCVDMASLALLHEFAFYWTHRIMHMFPQLYKFHKVHHEYKQNNCLSAQYFHPVDFVISIGGPAILVSALVRPHSITQFQFGLWLLYTNFDDHLGYAFPWSPVRWFPLACKTDSHEFHHSVNLGMYSSKLEVYDTVFGTNKAYNKWRKSRYDVTDK</sequence>
<evidence type="ECO:0000256" key="5">
    <source>
        <dbReference type="SAM" id="Phobius"/>
    </source>
</evidence>
<feature type="transmembrane region" description="Helical" evidence="5">
    <location>
        <begin position="112"/>
        <end position="134"/>
    </location>
</feature>